<dbReference type="Proteomes" id="UP000298602">
    <property type="component" value="Chromosome"/>
</dbReference>
<dbReference type="Pfam" id="PF07277">
    <property type="entry name" value="SapC"/>
    <property type="match status" value="1"/>
</dbReference>
<reference evidence="1 2" key="1">
    <citation type="submission" date="2019-05" db="EMBL/GenBank/DDBJ databases">
        <title>The Complete Genome Sequence of the n-alkane-degrading Desulfoglaeba alkanexedens ALDC reveals multiple alkylsuccinate synthase gene clusters.</title>
        <authorList>
            <person name="Callaghan A.V."/>
            <person name="Davidova I.A."/>
            <person name="Duncan K.E."/>
            <person name="Morris B."/>
            <person name="McInerney M.J."/>
        </authorList>
    </citation>
    <scope>NUCLEOTIDE SEQUENCE [LARGE SCALE GENOMIC DNA]</scope>
    <source>
        <strain evidence="1 2">ALDC</strain>
    </source>
</reference>
<sequence length="289" mass="31158">MVTNTGERRLDVTPSPQLTAITAERFSGKAWRRYNGYAFAAKENLIALVAAELANAVPAMPVGFVQTGEGFQLVAVTGLEPAVNLFVAPDGRWLSSYVPATLRGYPFRLVKVEGREESLLCIDEASGLVVETGLGEPFFDETGQPAQALKQVLEFLSQVERSRMATEAAVDALAAAGLIQPWPLNLKRGEQQVAVTGLYRIDEAALHALDDKAFLGLRASGALPVAYAQLMSINQLTVLERLAQLQAKLQAQASRVVQKLANLEGIGLSQDDGTLKFDSSLTVAKKVYQ</sequence>
<dbReference type="AlphaFoldDB" id="A0A4P8L0T5"/>
<evidence type="ECO:0000313" key="2">
    <source>
        <dbReference type="Proteomes" id="UP000298602"/>
    </source>
</evidence>
<reference evidence="1 2" key="2">
    <citation type="submission" date="2019-05" db="EMBL/GenBank/DDBJ databases">
        <authorList>
            <person name="Suflita J.M."/>
            <person name="Marks C.R."/>
        </authorList>
    </citation>
    <scope>NUCLEOTIDE SEQUENCE [LARGE SCALE GENOMIC DNA]</scope>
    <source>
        <strain evidence="1 2">ALDC</strain>
    </source>
</reference>
<gene>
    <name evidence="1" type="ORF">FDQ92_03690</name>
</gene>
<accession>A0A4P8L0T5</accession>
<protein>
    <submittedName>
        <fullName evidence="1">SapC family protein</fullName>
    </submittedName>
</protein>
<proteinExistence type="predicted"/>
<organism evidence="1 2">
    <name type="scientific">Desulfoglaeba alkanexedens ALDC</name>
    <dbReference type="NCBI Taxonomy" id="980445"/>
    <lineage>
        <taxon>Bacteria</taxon>
        <taxon>Pseudomonadati</taxon>
        <taxon>Thermodesulfobacteriota</taxon>
        <taxon>Syntrophobacteria</taxon>
        <taxon>Syntrophobacterales</taxon>
        <taxon>Syntrophobacteraceae</taxon>
        <taxon>Desulfoglaeba</taxon>
    </lineage>
</organism>
<evidence type="ECO:0000313" key="1">
    <source>
        <dbReference type="EMBL" id="QCQ21359.1"/>
    </source>
</evidence>
<keyword evidence="2" id="KW-1185">Reference proteome</keyword>
<dbReference type="InterPro" id="IPR010836">
    <property type="entry name" value="SapC"/>
</dbReference>
<dbReference type="EMBL" id="CP040098">
    <property type="protein sequence ID" value="QCQ21359.1"/>
    <property type="molecule type" value="Genomic_DNA"/>
</dbReference>
<dbReference type="OrthoDB" id="9806524at2"/>
<name>A0A4P8L0T5_9BACT</name>
<dbReference type="KEGG" id="dax:FDQ92_03690"/>